<evidence type="ECO:0000313" key="18">
    <source>
        <dbReference type="Proteomes" id="UP000233750"/>
    </source>
</evidence>
<feature type="domain" description="Arabinosyltransferase C-terminal" evidence="15">
    <location>
        <begin position="680"/>
        <end position="731"/>
    </location>
</feature>
<evidence type="ECO:0000256" key="13">
    <source>
        <dbReference type="SAM" id="SignalP"/>
    </source>
</evidence>
<feature type="transmembrane region" description="Helical" evidence="12">
    <location>
        <begin position="578"/>
        <end position="601"/>
    </location>
</feature>
<dbReference type="InterPro" id="IPR007680">
    <property type="entry name" value="Arabino_trans_central"/>
</dbReference>
<comment type="function">
    <text evidence="1">Arabinosyl transferase responsible for the polymerization of arabinose into the arabinan of arabinogalactan.</text>
</comment>
<dbReference type="GO" id="GO:0005886">
    <property type="term" value="C:plasma membrane"/>
    <property type="evidence" value="ECO:0007669"/>
    <property type="project" value="UniProtKB-SubCell"/>
</dbReference>
<evidence type="ECO:0000256" key="9">
    <source>
        <dbReference type="ARBA" id="ARBA00023136"/>
    </source>
</evidence>
<feature type="transmembrane region" description="Helical" evidence="12">
    <location>
        <begin position="229"/>
        <end position="249"/>
    </location>
</feature>
<protein>
    <submittedName>
        <fullName evidence="17">Arabinosyltransferase C</fullName>
    </submittedName>
</protein>
<feature type="transmembrane region" description="Helical" evidence="12">
    <location>
        <begin position="664"/>
        <end position="687"/>
    </location>
</feature>
<gene>
    <name evidence="17" type="ORF">ATK30_0996</name>
</gene>
<dbReference type="InterPro" id="IPR040920">
    <property type="entry name" value="Arabino_trans_N"/>
</dbReference>
<evidence type="ECO:0000256" key="5">
    <source>
        <dbReference type="ARBA" id="ARBA00022676"/>
    </source>
</evidence>
<keyword evidence="8 12" id="KW-1133">Transmembrane helix</keyword>
<feature type="transmembrane region" description="Helical" evidence="12">
    <location>
        <begin position="522"/>
        <end position="540"/>
    </location>
</feature>
<name>A0A2N3W8R6_9PSEU</name>
<dbReference type="Pfam" id="PF14896">
    <property type="entry name" value="Arabino_trans_C"/>
    <property type="match status" value="2"/>
</dbReference>
<comment type="similarity">
    <text evidence="3">Belongs to the emb family.</text>
</comment>
<feature type="transmembrane region" description="Helical" evidence="12">
    <location>
        <begin position="190"/>
        <end position="208"/>
    </location>
</feature>
<evidence type="ECO:0000256" key="10">
    <source>
        <dbReference type="ARBA" id="ARBA00023316"/>
    </source>
</evidence>
<feature type="chain" id="PRO_5038851377" evidence="13">
    <location>
        <begin position="19"/>
        <end position="1031"/>
    </location>
</feature>
<evidence type="ECO:0000256" key="7">
    <source>
        <dbReference type="ARBA" id="ARBA00022692"/>
    </source>
</evidence>
<evidence type="ECO:0000256" key="11">
    <source>
        <dbReference type="SAM" id="MobiDB-lite"/>
    </source>
</evidence>
<dbReference type="Pfam" id="PF04602">
    <property type="entry name" value="Arabinose_trans"/>
    <property type="match status" value="1"/>
</dbReference>
<dbReference type="Gene3D" id="2.60.120.940">
    <property type="entry name" value="EmbC, C-terminal domain, subdomain 2"/>
    <property type="match status" value="1"/>
</dbReference>
<dbReference type="Pfam" id="PF17689">
    <property type="entry name" value="Arabino_trans_N"/>
    <property type="match status" value="1"/>
</dbReference>
<evidence type="ECO:0000256" key="12">
    <source>
        <dbReference type="SAM" id="Phobius"/>
    </source>
</evidence>
<feature type="transmembrane region" description="Helical" evidence="12">
    <location>
        <begin position="613"/>
        <end position="637"/>
    </location>
</feature>
<proteinExistence type="inferred from homology"/>
<evidence type="ECO:0000256" key="8">
    <source>
        <dbReference type="ARBA" id="ARBA00022989"/>
    </source>
</evidence>
<evidence type="ECO:0000256" key="4">
    <source>
        <dbReference type="ARBA" id="ARBA00022475"/>
    </source>
</evidence>
<feature type="transmembrane region" description="Helical" evidence="12">
    <location>
        <begin position="305"/>
        <end position="323"/>
    </location>
</feature>
<feature type="transmembrane region" description="Helical" evidence="12">
    <location>
        <begin position="427"/>
        <end position="447"/>
    </location>
</feature>
<feature type="transmembrane region" description="Helical" evidence="12">
    <location>
        <begin position="493"/>
        <end position="510"/>
    </location>
</feature>
<reference evidence="17 18" key="1">
    <citation type="submission" date="2017-12" db="EMBL/GenBank/DDBJ databases">
        <title>Sequencing the genomes of 1000 Actinobacteria strains.</title>
        <authorList>
            <person name="Klenk H.-P."/>
        </authorList>
    </citation>
    <scope>NUCLEOTIDE SEQUENCE [LARGE SCALE GENOMIC DNA]</scope>
    <source>
        <strain evidence="17 18">DSM 45165</strain>
    </source>
</reference>
<accession>A0A2N3W8R6</accession>
<evidence type="ECO:0000259" key="14">
    <source>
        <dbReference type="Pfam" id="PF04602"/>
    </source>
</evidence>
<dbReference type="Gene3D" id="2.60.120.610">
    <property type="entry name" value="arabinofuranosyltransferase like domain"/>
    <property type="match status" value="1"/>
</dbReference>
<dbReference type="GO" id="GO:0071555">
    <property type="term" value="P:cell wall organization"/>
    <property type="evidence" value="ECO:0007669"/>
    <property type="project" value="UniProtKB-KW"/>
</dbReference>
<keyword evidence="9 12" id="KW-0472">Membrane</keyword>
<feature type="domain" description="Arabinofuranosyltransferase central" evidence="14">
    <location>
        <begin position="184"/>
        <end position="640"/>
    </location>
</feature>
<evidence type="ECO:0000256" key="2">
    <source>
        <dbReference type="ARBA" id="ARBA00004651"/>
    </source>
</evidence>
<comment type="caution">
    <text evidence="17">The sequence shown here is derived from an EMBL/GenBank/DDBJ whole genome shotgun (WGS) entry which is preliminary data.</text>
</comment>
<keyword evidence="7 12" id="KW-0812">Transmembrane</keyword>
<feature type="transmembrane region" description="Helical" evidence="12">
    <location>
        <begin position="381"/>
        <end position="406"/>
    </location>
</feature>
<feature type="compositionally biased region" description="Basic and acidic residues" evidence="11">
    <location>
        <begin position="764"/>
        <end position="779"/>
    </location>
</feature>
<keyword evidence="4" id="KW-1003">Cell membrane</keyword>
<dbReference type="InterPro" id="IPR042486">
    <property type="entry name" value="Arabino_trans_C_2"/>
</dbReference>
<feature type="domain" description="Arabinosyltransferas concanavalin like" evidence="16">
    <location>
        <begin position="26"/>
        <end position="180"/>
    </location>
</feature>
<feature type="transmembrane region" description="Helical" evidence="12">
    <location>
        <begin position="546"/>
        <end position="566"/>
    </location>
</feature>
<dbReference type="AlphaFoldDB" id="A0A2N3W8R6"/>
<organism evidence="17 18">
    <name type="scientific">Amycolatopsis echigonensis</name>
    <dbReference type="NCBI Taxonomy" id="2576905"/>
    <lineage>
        <taxon>Bacteria</taxon>
        <taxon>Bacillati</taxon>
        <taxon>Actinomycetota</taxon>
        <taxon>Actinomycetes</taxon>
        <taxon>Pseudonocardiales</taxon>
        <taxon>Pseudonocardiaceae</taxon>
        <taxon>Amycolatopsis</taxon>
    </lineage>
</organism>
<keyword evidence="10" id="KW-0961">Cell wall biogenesis/degradation</keyword>
<feature type="region of interest" description="Disordered" evidence="11">
    <location>
        <begin position="724"/>
        <end position="782"/>
    </location>
</feature>
<evidence type="ECO:0000256" key="6">
    <source>
        <dbReference type="ARBA" id="ARBA00022679"/>
    </source>
</evidence>
<evidence type="ECO:0000259" key="15">
    <source>
        <dbReference type="Pfam" id="PF14896"/>
    </source>
</evidence>
<comment type="subcellular location">
    <subcellularLocation>
        <location evidence="2">Cell membrane</location>
        <topology evidence="2">Multi-pass membrane protein</topology>
    </subcellularLocation>
</comment>
<evidence type="ECO:0000313" key="17">
    <source>
        <dbReference type="EMBL" id="PKV90254.1"/>
    </source>
</evidence>
<dbReference type="GO" id="GO:0052636">
    <property type="term" value="F:arabinosyltransferase activity"/>
    <property type="evidence" value="ECO:0007669"/>
    <property type="project" value="InterPro"/>
</dbReference>
<dbReference type="InterPro" id="IPR027451">
    <property type="entry name" value="EmbABC_dom1"/>
</dbReference>
<evidence type="ECO:0000256" key="3">
    <source>
        <dbReference type="ARBA" id="ARBA00008195"/>
    </source>
</evidence>
<evidence type="ECO:0000256" key="1">
    <source>
        <dbReference type="ARBA" id="ARBA00003001"/>
    </source>
</evidence>
<feature type="transmembrane region" description="Helical" evidence="12">
    <location>
        <begin position="335"/>
        <end position="351"/>
    </location>
</feature>
<evidence type="ECO:0000259" key="16">
    <source>
        <dbReference type="Pfam" id="PF17689"/>
    </source>
</evidence>
<keyword evidence="5" id="KW-0328">Glycosyltransferase</keyword>
<dbReference type="Proteomes" id="UP000233750">
    <property type="component" value="Unassembled WGS sequence"/>
</dbReference>
<dbReference type="EMBL" id="PJMY01000003">
    <property type="protein sequence ID" value="PKV90254.1"/>
    <property type="molecule type" value="Genomic_DNA"/>
</dbReference>
<dbReference type="GO" id="GO:0071766">
    <property type="term" value="P:Actinobacterium-type cell wall biogenesis"/>
    <property type="evidence" value="ECO:0007669"/>
    <property type="project" value="InterPro"/>
</dbReference>
<keyword evidence="18" id="KW-1185">Reference proteome</keyword>
<feature type="signal peptide" evidence="13">
    <location>
        <begin position="1"/>
        <end position="18"/>
    </location>
</feature>
<sequence>MRPIAVVLGLLSALCALAYPFLPVVQDTAEVVWPVASDTRAVNAPLTGYWAQDLKVELPCETIRSLDARTNGPALLFSTVPDGRTGKHAANGVGLQLRVDNGVLLASSQGQQISQQPLPQTGCSVTLDSDATQMTLSVGKTPIFHTTGDVRPRVLGIYSSITSARDPIAGLHVSIVPDTRYQTSPTTLKLVVGILAALSFLGCLIAVWRMDSGFARRAPRWAPVGWWRLTGRDATVFGVLGAWVFIGPVTSDDGYILTMARVTEATGYLTNYHRWFGVAEAPFGWFYHLYELMTHVSTVPPWIRLPSYLLGVISWLLISREVMPRLGTQVRRSRAAGWAAAAVFLVWWMPYNNGVRPEPVAALGSLLAICAVERALVTRRLLPLCLGLTAAAFTLAATPTGLIAVAPFLVAGKPLFKLVRQRSASGWLPMLAPILASGFLVLVVMFADQTFATVQEATRIRTAVGPNLSWFQELARYQLLFENLPDGSAPRRFPVLLVLLCTVTCLVVLLRRGRIPGAALGPSRRLIGTTALFFLLLALTPTKWTHHFGAFAAVGASMAALTALATSSTVLRSNRNRAAFLAVLLVVGALAATGPNTYWFVSRIGVPWTNVAPSIAGIPLSTILLGAAAVAGIYAFVENVRAHRPGPVLTLQEGRSRSLRLGSLSLVVVCGLVAAGEIYTMGAAIYFQRDSYSLGAANIGHLFGKSCNLSDHVMVERDAAKSILHPQAEQRTVPEKPVTQNPPNPLPNPDQDNGRVQTGFHTTPVDDKDPLAEPPHGFKQDQVPMWSSYLDTQTRAGRLRSDWYALTDRTENGQIVVATASQPRRPTSVSLEYGVNTPEGVRVLRGQFALPPGAGTGGWNDTRINLRDLPPETTSVRVVMVDNDLTEDGWVAASAPRVPTFTTLTDKLAGKSVYIDWPASFVYPCANPVTSHDGISAMPDYRITPGQLADEAKWASSTNGGPNGWLEEIADEPEVPSYLNGQPYQSWGQLLQIEPYTTGVAPTVRHGEKTVWGWWSPGPGPSQPNGKDPTR</sequence>
<keyword evidence="13" id="KW-0732">Signal</keyword>
<keyword evidence="6" id="KW-0808">Transferase</keyword>
<feature type="domain" description="Arabinosyltransferase C-terminal" evidence="15">
    <location>
        <begin position="771"/>
        <end position="1019"/>
    </location>
</feature>
<dbReference type="RefSeq" id="WP_101434525.1">
    <property type="nucleotide sequence ID" value="NZ_PJMY01000003.1"/>
</dbReference>
<dbReference type="InterPro" id="IPR032731">
    <property type="entry name" value="Arabino_trans_C"/>
</dbReference>